<dbReference type="OrthoDB" id="417550at2759"/>
<accession>A0A9Q1DID2</accession>
<keyword evidence="2" id="KW-0862">Zinc</keyword>
<dbReference type="SUPFAM" id="SSF50129">
    <property type="entry name" value="GroES-like"/>
    <property type="match status" value="1"/>
</dbReference>
<keyword evidence="1" id="KW-0479">Metal-binding</keyword>
<comment type="caution">
    <text evidence="5">The sequence shown here is derived from an EMBL/GenBank/DDBJ whole genome shotgun (WGS) entry which is preliminary data.</text>
</comment>
<evidence type="ECO:0000313" key="6">
    <source>
        <dbReference type="Proteomes" id="UP001152803"/>
    </source>
</evidence>
<protein>
    <recommendedName>
        <fullName evidence="4">Alcohol dehydrogenase-like N-terminal domain-containing protein</fullName>
    </recommendedName>
</protein>
<dbReference type="PROSITE" id="PS00059">
    <property type="entry name" value="ADH_ZINC"/>
    <property type="match status" value="1"/>
</dbReference>
<organism evidence="5 6">
    <name type="scientific">Conger conger</name>
    <name type="common">Conger eel</name>
    <name type="synonym">Muraena conger</name>
    <dbReference type="NCBI Taxonomy" id="82655"/>
    <lineage>
        <taxon>Eukaryota</taxon>
        <taxon>Metazoa</taxon>
        <taxon>Chordata</taxon>
        <taxon>Craniata</taxon>
        <taxon>Vertebrata</taxon>
        <taxon>Euteleostomi</taxon>
        <taxon>Actinopterygii</taxon>
        <taxon>Neopterygii</taxon>
        <taxon>Teleostei</taxon>
        <taxon>Anguilliformes</taxon>
        <taxon>Congridae</taxon>
        <taxon>Conger</taxon>
    </lineage>
</organism>
<evidence type="ECO:0000259" key="4">
    <source>
        <dbReference type="Pfam" id="PF08240"/>
    </source>
</evidence>
<evidence type="ECO:0000313" key="5">
    <source>
        <dbReference type="EMBL" id="KAJ8271610.1"/>
    </source>
</evidence>
<dbReference type="EMBL" id="JAFJMO010000007">
    <property type="protein sequence ID" value="KAJ8271610.1"/>
    <property type="molecule type" value="Genomic_DNA"/>
</dbReference>
<evidence type="ECO:0000256" key="2">
    <source>
        <dbReference type="ARBA" id="ARBA00022833"/>
    </source>
</evidence>
<dbReference type="Proteomes" id="UP001152803">
    <property type="component" value="Unassembled WGS sequence"/>
</dbReference>
<dbReference type="Pfam" id="PF08240">
    <property type="entry name" value="ADH_N"/>
    <property type="match status" value="1"/>
</dbReference>
<dbReference type="GO" id="GO:0051903">
    <property type="term" value="F:S-(hydroxymethyl)glutathione dehydrogenase [NAD(P)+] activity"/>
    <property type="evidence" value="ECO:0007669"/>
    <property type="project" value="TreeGrafter"/>
</dbReference>
<dbReference type="InterPro" id="IPR011032">
    <property type="entry name" value="GroES-like_sf"/>
</dbReference>
<dbReference type="GO" id="GO:0046294">
    <property type="term" value="P:formaldehyde catabolic process"/>
    <property type="evidence" value="ECO:0007669"/>
    <property type="project" value="TreeGrafter"/>
</dbReference>
<dbReference type="GO" id="GO:0008270">
    <property type="term" value="F:zinc ion binding"/>
    <property type="evidence" value="ECO:0007669"/>
    <property type="project" value="InterPro"/>
</dbReference>
<dbReference type="GO" id="GO:0005829">
    <property type="term" value="C:cytosol"/>
    <property type="evidence" value="ECO:0007669"/>
    <property type="project" value="TreeGrafter"/>
</dbReference>
<name>A0A9Q1DID2_CONCO</name>
<sequence length="213" mass="22914">MGTEGKVIKCKAAVAWEPRKPLSLEEVEVAPPKAHEVRIKIVATSVCHSDLQVLRETPLPQGGMHTFPILLGHEAAGIVESIGPGVTKFSKGDTVIPLFAAQCGECEYCLSPKTNMCKTHWELWVGYVNYVPLVGTSANMVDGFIALLQGDRKTAEAKGYKDFLDSAGIRDLKPGSILQNAKSQTVVGCSAKVSKDINDYIIQAVKPGASHHC</sequence>
<feature type="domain" description="Alcohol dehydrogenase-like N-terminal" evidence="4">
    <location>
        <begin position="34"/>
        <end position="137"/>
    </location>
</feature>
<proteinExistence type="predicted"/>
<dbReference type="InterPro" id="IPR002328">
    <property type="entry name" value="ADH_Zn_CS"/>
</dbReference>
<gene>
    <name evidence="5" type="ORF">COCON_G00104690</name>
</gene>
<dbReference type="InterPro" id="IPR013154">
    <property type="entry name" value="ADH-like_N"/>
</dbReference>
<keyword evidence="3" id="KW-0560">Oxidoreductase</keyword>
<evidence type="ECO:0000256" key="1">
    <source>
        <dbReference type="ARBA" id="ARBA00022723"/>
    </source>
</evidence>
<dbReference type="PANTHER" id="PTHR43880:SF32">
    <property type="entry name" value="S-(HYDROXYMETHYL)GLUTATHIONE DEHYDROGENASE"/>
    <property type="match status" value="1"/>
</dbReference>
<evidence type="ECO:0000256" key="3">
    <source>
        <dbReference type="ARBA" id="ARBA00023002"/>
    </source>
</evidence>
<reference evidence="5" key="1">
    <citation type="journal article" date="2023" name="Science">
        <title>Genome structures resolve the early diversification of teleost fishes.</title>
        <authorList>
            <person name="Parey E."/>
            <person name="Louis A."/>
            <person name="Montfort J."/>
            <person name="Bouchez O."/>
            <person name="Roques C."/>
            <person name="Iampietro C."/>
            <person name="Lluch J."/>
            <person name="Castinel A."/>
            <person name="Donnadieu C."/>
            <person name="Desvignes T."/>
            <person name="Floi Bucao C."/>
            <person name="Jouanno E."/>
            <person name="Wen M."/>
            <person name="Mejri S."/>
            <person name="Dirks R."/>
            <person name="Jansen H."/>
            <person name="Henkel C."/>
            <person name="Chen W.J."/>
            <person name="Zahm M."/>
            <person name="Cabau C."/>
            <person name="Klopp C."/>
            <person name="Thompson A.W."/>
            <person name="Robinson-Rechavi M."/>
            <person name="Braasch I."/>
            <person name="Lecointre G."/>
            <person name="Bobe J."/>
            <person name="Postlethwait J.H."/>
            <person name="Berthelot C."/>
            <person name="Roest Crollius H."/>
            <person name="Guiguen Y."/>
        </authorList>
    </citation>
    <scope>NUCLEOTIDE SEQUENCE</scope>
    <source>
        <strain evidence="5">Concon-B</strain>
    </source>
</reference>
<dbReference type="PANTHER" id="PTHR43880">
    <property type="entry name" value="ALCOHOL DEHYDROGENASE"/>
    <property type="match status" value="1"/>
</dbReference>
<dbReference type="AlphaFoldDB" id="A0A9Q1DID2"/>
<dbReference type="Gene3D" id="3.90.180.10">
    <property type="entry name" value="Medium-chain alcohol dehydrogenases, catalytic domain"/>
    <property type="match status" value="1"/>
</dbReference>
<keyword evidence="6" id="KW-1185">Reference proteome</keyword>